<gene>
    <name evidence="2" type="primary">jg4559</name>
    <name evidence="2" type="ORF">PAEG_LOCUS16510</name>
</gene>
<keyword evidence="3" id="KW-1185">Reference proteome</keyword>
<evidence type="ECO:0000313" key="2">
    <source>
        <dbReference type="EMBL" id="CAH2239874.1"/>
    </source>
</evidence>
<name>A0A8S4RQW5_9NEOP</name>
<organism evidence="2 3">
    <name type="scientific">Pararge aegeria aegeria</name>
    <dbReference type="NCBI Taxonomy" id="348720"/>
    <lineage>
        <taxon>Eukaryota</taxon>
        <taxon>Metazoa</taxon>
        <taxon>Ecdysozoa</taxon>
        <taxon>Arthropoda</taxon>
        <taxon>Hexapoda</taxon>
        <taxon>Insecta</taxon>
        <taxon>Pterygota</taxon>
        <taxon>Neoptera</taxon>
        <taxon>Endopterygota</taxon>
        <taxon>Lepidoptera</taxon>
        <taxon>Glossata</taxon>
        <taxon>Ditrysia</taxon>
        <taxon>Papilionoidea</taxon>
        <taxon>Nymphalidae</taxon>
        <taxon>Satyrinae</taxon>
        <taxon>Satyrini</taxon>
        <taxon>Parargina</taxon>
        <taxon>Pararge</taxon>
    </lineage>
</organism>
<proteinExistence type="predicted"/>
<sequence length="82" mass="9048">MFRHGSTSREAEVSMGGAHSSEEGWTLGSQGEWQPRTGKRSVGGPRRGVRTTLSASQVAAGIKLHKTLEFRTPYKIAYRYLP</sequence>
<accession>A0A8S4RQW5</accession>
<dbReference type="AlphaFoldDB" id="A0A8S4RQW5"/>
<evidence type="ECO:0000256" key="1">
    <source>
        <dbReference type="SAM" id="MobiDB-lite"/>
    </source>
</evidence>
<reference evidence="2" key="1">
    <citation type="submission" date="2022-03" db="EMBL/GenBank/DDBJ databases">
        <authorList>
            <person name="Lindestad O."/>
        </authorList>
    </citation>
    <scope>NUCLEOTIDE SEQUENCE</scope>
</reference>
<evidence type="ECO:0000313" key="3">
    <source>
        <dbReference type="Proteomes" id="UP000838756"/>
    </source>
</evidence>
<comment type="caution">
    <text evidence="2">The sequence shown here is derived from an EMBL/GenBank/DDBJ whole genome shotgun (WGS) entry which is preliminary data.</text>
</comment>
<dbReference type="EMBL" id="CAKXAJ010025464">
    <property type="protein sequence ID" value="CAH2239874.1"/>
    <property type="molecule type" value="Genomic_DNA"/>
</dbReference>
<dbReference type="Proteomes" id="UP000838756">
    <property type="component" value="Unassembled WGS sequence"/>
</dbReference>
<protein>
    <submittedName>
        <fullName evidence="2">Jg4559 protein</fullName>
    </submittedName>
</protein>
<feature type="region of interest" description="Disordered" evidence="1">
    <location>
        <begin position="1"/>
        <end position="50"/>
    </location>
</feature>